<reference evidence="2 3" key="2">
    <citation type="submission" date="2019-01" db="EMBL/GenBank/DDBJ databases">
        <title>The decoding of complex shrimp genome reveals the adaptation for benthos swimmer, frequently molting mechanism and breeding impact on genome.</title>
        <authorList>
            <person name="Sun Y."/>
            <person name="Gao Y."/>
            <person name="Yu Y."/>
        </authorList>
    </citation>
    <scope>NUCLEOTIDE SEQUENCE [LARGE SCALE GENOMIC DNA]</scope>
    <source>
        <tissue evidence="2">Muscle</tissue>
    </source>
</reference>
<proteinExistence type="predicted"/>
<keyword evidence="3" id="KW-1185">Reference proteome</keyword>
<dbReference type="PROSITE" id="PS51257">
    <property type="entry name" value="PROKAR_LIPOPROTEIN"/>
    <property type="match status" value="1"/>
</dbReference>
<keyword evidence="1" id="KW-0732">Signal</keyword>
<dbReference type="AlphaFoldDB" id="A0A423U3B4"/>
<organism evidence="2 3">
    <name type="scientific">Penaeus vannamei</name>
    <name type="common">Whiteleg shrimp</name>
    <name type="synonym">Litopenaeus vannamei</name>
    <dbReference type="NCBI Taxonomy" id="6689"/>
    <lineage>
        <taxon>Eukaryota</taxon>
        <taxon>Metazoa</taxon>
        <taxon>Ecdysozoa</taxon>
        <taxon>Arthropoda</taxon>
        <taxon>Crustacea</taxon>
        <taxon>Multicrustacea</taxon>
        <taxon>Malacostraca</taxon>
        <taxon>Eumalacostraca</taxon>
        <taxon>Eucarida</taxon>
        <taxon>Decapoda</taxon>
        <taxon>Dendrobranchiata</taxon>
        <taxon>Penaeoidea</taxon>
        <taxon>Penaeidae</taxon>
        <taxon>Penaeus</taxon>
    </lineage>
</organism>
<feature type="signal peptide" evidence="1">
    <location>
        <begin position="1"/>
        <end position="23"/>
    </location>
</feature>
<evidence type="ECO:0000256" key="1">
    <source>
        <dbReference type="SAM" id="SignalP"/>
    </source>
</evidence>
<accession>A0A423U3B4</accession>
<dbReference type="Proteomes" id="UP000283509">
    <property type="component" value="Unassembled WGS sequence"/>
</dbReference>
<sequence length="267" mass="29710">MRLFLAAAIAIVAAACALLPARAEPSCDEGLSGVLREIKDVISAGNKRCRDAARGGMFGEHTEQMLQALRQHGEVVASLQTHTDSLNKALGAVAEVQAGQKFIVAALQAEMESERIARTQQRRTIQDLQTELNRLKEESKVWVDYLNAMETDIKEEIRKTESLAQGMEVEVRSTGERVASLGKVIRRVQSSMQALERVVNRHTRSLVTIRKNKGQVEDSEPAEVTIRPQILSENFDCPHPYTKMGVGCFTVHSDVRKTWAEARDDCR</sequence>
<evidence type="ECO:0000313" key="2">
    <source>
        <dbReference type="EMBL" id="ROT83201.1"/>
    </source>
</evidence>
<comment type="caution">
    <text evidence="2">The sequence shown here is derived from an EMBL/GenBank/DDBJ whole genome shotgun (WGS) entry which is preliminary data.</text>
</comment>
<dbReference type="GO" id="GO:0030246">
    <property type="term" value="F:carbohydrate binding"/>
    <property type="evidence" value="ECO:0007669"/>
    <property type="project" value="UniProtKB-KW"/>
</dbReference>
<feature type="chain" id="PRO_5019323049" evidence="1">
    <location>
        <begin position="24"/>
        <end position="267"/>
    </location>
</feature>
<evidence type="ECO:0000313" key="3">
    <source>
        <dbReference type="Proteomes" id="UP000283509"/>
    </source>
</evidence>
<protein>
    <submittedName>
        <fullName evidence="2">C-type lectin-like protein</fullName>
    </submittedName>
</protein>
<name>A0A423U3B4_PENVA</name>
<reference evidence="2 3" key="1">
    <citation type="submission" date="2018-04" db="EMBL/GenBank/DDBJ databases">
        <authorList>
            <person name="Zhang X."/>
            <person name="Yuan J."/>
            <person name="Li F."/>
            <person name="Xiang J."/>
        </authorList>
    </citation>
    <scope>NUCLEOTIDE SEQUENCE [LARGE SCALE GENOMIC DNA]</scope>
    <source>
        <tissue evidence="2">Muscle</tissue>
    </source>
</reference>
<keyword evidence="2" id="KW-0430">Lectin</keyword>
<dbReference type="OrthoDB" id="6345871at2759"/>
<gene>
    <name evidence="2" type="ORF">C7M84_023621</name>
</gene>
<dbReference type="EMBL" id="QCYY01000720">
    <property type="protein sequence ID" value="ROT83201.1"/>
    <property type="molecule type" value="Genomic_DNA"/>
</dbReference>